<protein>
    <submittedName>
        <fullName evidence="1">Uncharacterized protein</fullName>
    </submittedName>
</protein>
<dbReference type="RefSeq" id="WP_108737876.1">
    <property type="nucleotide sequence ID" value="NZ_CP020919.1"/>
</dbReference>
<dbReference type="EMBL" id="CP020919">
    <property type="protein sequence ID" value="AWG26352.1"/>
    <property type="molecule type" value="Genomic_DNA"/>
</dbReference>
<evidence type="ECO:0000313" key="1">
    <source>
        <dbReference type="EMBL" id="AWG26352.1"/>
    </source>
</evidence>
<keyword evidence="2" id="KW-1185">Reference proteome</keyword>
<dbReference type="KEGG" id="fki:FK004_14500"/>
<dbReference type="Proteomes" id="UP000244677">
    <property type="component" value="Chromosome"/>
</dbReference>
<name>A0A2S1LRR0_9FLAO</name>
<gene>
    <name evidence="1" type="ORF">FK004_14500</name>
</gene>
<accession>A0A2S1LRR0</accession>
<reference evidence="1 2" key="1">
    <citation type="submission" date="2017-04" db="EMBL/GenBank/DDBJ databases">
        <title>Complete genome sequence of Flavobacterium kingsejong AJ004.</title>
        <authorList>
            <person name="Lee P.C."/>
        </authorList>
    </citation>
    <scope>NUCLEOTIDE SEQUENCE [LARGE SCALE GENOMIC DNA]</scope>
    <source>
        <strain evidence="1 2">AJ004</strain>
    </source>
</reference>
<proteinExistence type="predicted"/>
<dbReference type="AlphaFoldDB" id="A0A2S1LRR0"/>
<organism evidence="1 2">
    <name type="scientific">Flavobacterium kingsejongi</name>
    <dbReference type="NCBI Taxonomy" id="1678728"/>
    <lineage>
        <taxon>Bacteria</taxon>
        <taxon>Pseudomonadati</taxon>
        <taxon>Bacteroidota</taxon>
        <taxon>Flavobacteriia</taxon>
        <taxon>Flavobacteriales</taxon>
        <taxon>Flavobacteriaceae</taxon>
        <taxon>Flavobacterium</taxon>
    </lineage>
</organism>
<evidence type="ECO:0000313" key="2">
    <source>
        <dbReference type="Proteomes" id="UP000244677"/>
    </source>
</evidence>
<sequence>MENFKKDDLWYQDYNWTVEKDSKKFKPLDVSVEELDKSDGMQVIEFANEYIKDRPILSDKQNFQKVETLLKKQELTIVTKKSDIENFLDKNWNN</sequence>
<dbReference type="OrthoDB" id="1260965at2"/>